<keyword evidence="2" id="KW-1185">Reference proteome</keyword>
<dbReference type="RefSeq" id="WP_160764147.1">
    <property type="nucleotide sequence ID" value="NZ_WUPT01000002.1"/>
</dbReference>
<organism evidence="1 2">
    <name type="scientific">Kangsaoukella pontilimi</name>
    <dbReference type="NCBI Taxonomy" id="2691042"/>
    <lineage>
        <taxon>Bacteria</taxon>
        <taxon>Pseudomonadati</taxon>
        <taxon>Pseudomonadota</taxon>
        <taxon>Alphaproteobacteria</taxon>
        <taxon>Rhodobacterales</taxon>
        <taxon>Paracoccaceae</taxon>
        <taxon>Kangsaoukella</taxon>
    </lineage>
</organism>
<name>A0A7C9ISR3_9RHOB</name>
<reference evidence="1 2" key="1">
    <citation type="submission" date="2019-12" db="EMBL/GenBank/DDBJ databases">
        <authorList>
            <person name="Lee S.D."/>
        </authorList>
    </citation>
    <scope>NUCLEOTIDE SEQUENCE [LARGE SCALE GENOMIC DNA]</scope>
    <source>
        <strain evidence="1 2">GH1-50</strain>
    </source>
</reference>
<evidence type="ECO:0000313" key="2">
    <source>
        <dbReference type="Proteomes" id="UP000480350"/>
    </source>
</evidence>
<sequence length="302" mass="34023">MNAHEQKSDAWHDALTEAARDRGYLEHLGPNHKALFLRGNRTLVVTFDNLDDTRQSPDRLPWAVNFISSHGWSSLGIMAHGPTWYRDENVFRFFDELAEDGFFDGFDKVVFYGTSMGGYAAAAFSAAAPGATVIAVNPQATLDRDRAGWETRFRAAWKHDFTSRYGFAPDCVATARRVYLFFNPSIQADAMHAALFSGENLIKVRCAHMGHGVLSVWRQMGVLKKIITGCVENDISATEIHRLLRARRGAGAWQNFFLEHLQKKRRHRLVERFCLALADTRTDDKFVQALAGARKALDTSET</sequence>
<dbReference type="EMBL" id="WUPT01000002">
    <property type="protein sequence ID" value="MXQ08205.1"/>
    <property type="molecule type" value="Genomic_DNA"/>
</dbReference>
<gene>
    <name evidence="1" type="ORF">GQ651_10155</name>
</gene>
<protein>
    <recommendedName>
        <fullName evidence="3">Phosphoadenosine phosphosulfate reductase</fullName>
    </recommendedName>
</protein>
<dbReference type="InterPro" id="IPR029058">
    <property type="entry name" value="AB_hydrolase_fold"/>
</dbReference>
<dbReference type="AlphaFoldDB" id="A0A7C9ISR3"/>
<evidence type="ECO:0008006" key="3">
    <source>
        <dbReference type="Google" id="ProtNLM"/>
    </source>
</evidence>
<dbReference type="SUPFAM" id="SSF53474">
    <property type="entry name" value="alpha/beta-Hydrolases"/>
    <property type="match status" value="1"/>
</dbReference>
<proteinExistence type="predicted"/>
<reference evidence="1 2" key="2">
    <citation type="submission" date="2020-03" db="EMBL/GenBank/DDBJ databases">
        <title>Kangsaoukella pontilimi gen. nov., sp. nov., a new member of the family Rhodobacteraceae isolated from a tidal mudflat.</title>
        <authorList>
            <person name="Kim I.S."/>
        </authorList>
    </citation>
    <scope>NUCLEOTIDE SEQUENCE [LARGE SCALE GENOMIC DNA]</scope>
    <source>
        <strain evidence="1 2">GH1-50</strain>
    </source>
</reference>
<dbReference type="Gene3D" id="3.40.50.1820">
    <property type="entry name" value="alpha/beta hydrolase"/>
    <property type="match status" value="1"/>
</dbReference>
<evidence type="ECO:0000313" key="1">
    <source>
        <dbReference type="EMBL" id="MXQ08205.1"/>
    </source>
</evidence>
<dbReference type="Proteomes" id="UP000480350">
    <property type="component" value="Unassembled WGS sequence"/>
</dbReference>
<comment type="caution">
    <text evidence="1">The sequence shown here is derived from an EMBL/GenBank/DDBJ whole genome shotgun (WGS) entry which is preliminary data.</text>
</comment>
<accession>A0A7C9ISR3</accession>